<proteinExistence type="inferred from homology"/>
<reference evidence="2" key="1">
    <citation type="journal article" date="2023" name="Int. J. Syst. Evol. Microbiol.">
        <title>&lt;i&gt;Shewanella septentrionalis&lt;/i&gt; sp. nov. and &lt;i&gt;Shewanella holmiensis&lt;/i&gt; sp. nov., isolated from Baltic Sea water and sediments.</title>
        <authorList>
            <person name="Martin-Rodriguez A.J."/>
            <person name="Thorell K."/>
            <person name="Joffre E."/>
            <person name="Jensie-Markopoulos S."/>
            <person name="Moore E.R.B."/>
            <person name="Sjoling A."/>
        </authorList>
    </citation>
    <scope>NUCLEOTIDE SEQUENCE</scope>
    <source>
        <strain evidence="2">SP1S2-7</strain>
    </source>
</reference>
<dbReference type="InterPro" id="IPR043692">
    <property type="entry name" value="UbiU"/>
</dbReference>
<evidence type="ECO:0000313" key="3">
    <source>
        <dbReference type="Proteomes" id="UP001155546"/>
    </source>
</evidence>
<feature type="binding site" evidence="1">
    <location>
        <position position="176"/>
    </location>
    <ligand>
        <name>[4Fe-4S] cluster</name>
        <dbReference type="ChEBI" id="CHEBI:49883"/>
    </ligand>
</feature>
<organism evidence="2 3">
    <name type="scientific">Shewanella holmiensis</name>
    <dbReference type="NCBI Taxonomy" id="2952222"/>
    <lineage>
        <taxon>Bacteria</taxon>
        <taxon>Pseudomonadati</taxon>
        <taxon>Pseudomonadota</taxon>
        <taxon>Gammaproteobacteria</taxon>
        <taxon>Alteromonadales</taxon>
        <taxon>Shewanellaceae</taxon>
        <taxon>Shewanella</taxon>
    </lineage>
</organism>
<comment type="similarity">
    <text evidence="1">Belongs to the peptidase U32 family. UbiU subfamily.</text>
</comment>
<dbReference type="Proteomes" id="UP001155546">
    <property type="component" value="Unassembled WGS sequence"/>
</dbReference>
<accession>A0A9X2WL02</accession>
<keyword evidence="1" id="KW-0479">Metal-binding</keyword>
<comment type="pathway">
    <text evidence="1">Cofactor biosynthesis; ubiquinone biosynthesis.</text>
</comment>
<keyword evidence="1" id="KW-0411">Iron-sulfur</keyword>
<keyword evidence="1" id="KW-0004">4Fe-4S</keyword>
<dbReference type="Pfam" id="PF01136">
    <property type="entry name" value="Peptidase_U32"/>
    <property type="match status" value="1"/>
</dbReference>
<dbReference type="GO" id="GO:0006744">
    <property type="term" value="P:ubiquinone biosynthetic process"/>
    <property type="evidence" value="ECO:0007669"/>
    <property type="project" value="UniProtKB-UniRule"/>
</dbReference>
<dbReference type="PANTHER" id="PTHR30217">
    <property type="entry name" value="PEPTIDASE U32 FAMILY"/>
    <property type="match status" value="1"/>
</dbReference>
<keyword evidence="1" id="KW-0408">Iron</keyword>
<comment type="subunit">
    <text evidence="1">Forms a heterodimer with UbiV.</text>
</comment>
<dbReference type="GO" id="GO:0046872">
    <property type="term" value="F:metal ion binding"/>
    <property type="evidence" value="ECO:0007669"/>
    <property type="project" value="UniProtKB-KW"/>
</dbReference>
<dbReference type="EMBL" id="JAMTCD010000003">
    <property type="protein sequence ID" value="MCT7940857.1"/>
    <property type="molecule type" value="Genomic_DNA"/>
</dbReference>
<dbReference type="AlphaFoldDB" id="A0A9X2WL02"/>
<dbReference type="InterPro" id="IPR001539">
    <property type="entry name" value="Peptidase_U32"/>
</dbReference>
<dbReference type="PANTHER" id="PTHR30217:SF3">
    <property type="entry name" value="UBIQUINONE BIOSYNTHESIS PROTEIN UBIU"/>
    <property type="match status" value="1"/>
</dbReference>
<evidence type="ECO:0000256" key="1">
    <source>
        <dbReference type="HAMAP-Rule" id="MF_02232"/>
    </source>
</evidence>
<dbReference type="HAMAP" id="MF_02232">
    <property type="entry name" value="UbiU"/>
    <property type="match status" value="1"/>
</dbReference>
<comment type="caution">
    <text evidence="2">The sequence shown here is derived from an EMBL/GenBank/DDBJ whole genome shotgun (WGS) entry which is preliminary data.</text>
</comment>
<name>A0A9X2WL02_9GAMM</name>
<sequence>MELLCPAGNLASLKAAFNAGADAVYLGLKDDTNARSFAGLNFSAAQIKQASQLAKQQNRKLFLTLNTFAKPGHESRWQQAIDLAAELHLDAVICADISLLDYASRTYPGLALHLSVQASATNVAALSFYKQQFNIERAVLPRVLSVKQVKDLAKVSPVDLEVFAFGSLCIMAEGRCQLSSYVTGQSPNTGGSCSPANHVRWQDVGTDKLTRLNEVLIDKSSQSEQLGYPVVCKGRYQTHDEMAPEYMLESPTSLNTMSLIPELAQAGIRSLKIEGRQRSPAYVTQVTQVWRQAIDCYLQSPETFADTLQKKPQWHSALDKVSEGQVTTLGAYERQWQ</sequence>
<dbReference type="GO" id="GO:0051539">
    <property type="term" value="F:4 iron, 4 sulfur cluster binding"/>
    <property type="evidence" value="ECO:0007669"/>
    <property type="project" value="UniProtKB-UniRule"/>
</dbReference>
<dbReference type="RefSeq" id="WP_261297297.1">
    <property type="nucleotide sequence ID" value="NZ_JAMTCD010000003.1"/>
</dbReference>
<comment type="cofactor">
    <cofactor evidence="1">
        <name>[4Fe-4S] cluster</name>
        <dbReference type="ChEBI" id="CHEBI:49883"/>
    </cofactor>
</comment>
<keyword evidence="3" id="KW-1185">Reference proteome</keyword>
<keyword evidence="1" id="KW-0831">Ubiquinone biosynthesis</keyword>
<protein>
    <recommendedName>
        <fullName evidence="1">Ubiquinone biosynthesis protein UbiU</fullName>
    </recommendedName>
</protein>
<feature type="binding site" evidence="1">
    <location>
        <position position="169"/>
    </location>
    <ligand>
        <name>[4Fe-4S] cluster</name>
        <dbReference type="ChEBI" id="CHEBI:49883"/>
    </ligand>
</feature>
<comment type="function">
    <text evidence="1">Required for O(2)-independent ubiquinone (coenzyme Q) biosynthesis. Together with UbiV, is essential for the C6-hydroxylation reaction in the oxygen-independent ubiquinone biosynthesis pathway.</text>
</comment>
<gene>
    <name evidence="1" type="primary">ubiU</name>
    <name evidence="2" type="ORF">NE535_03455</name>
</gene>
<feature type="binding site" evidence="1">
    <location>
        <position position="232"/>
    </location>
    <ligand>
        <name>[4Fe-4S] cluster</name>
        <dbReference type="ChEBI" id="CHEBI:49883"/>
    </ligand>
</feature>
<feature type="binding site" evidence="1">
    <location>
        <position position="193"/>
    </location>
    <ligand>
        <name>[4Fe-4S] cluster</name>
        <dbReference type="ChEBI" id="CHEBI:49883"/>
    </ligand>
</feature>
<evidence type="ECO:0000313" key="2">
    <source>
        <dbReference type="EMBL" id="MCT7940857.1"/>
    </source>
</evidence>
<dbReference type="InterPro" id="IPR051454">
    <property type="entry name" value="RNA/ubiquinone_mod_enzymes"/>
</dbReference>
<dbReference type="PROSITE" id="PS01276">
    <property type="entry name" value="PEPTIDASE_U32"/>
    <property type="match status" value="1"/>
</dbReference>